<keyword evidence="3" id="KW-1185">Reference proteome</keyword>
<dbReference type="EMBL" id="JAHUZN010000007">
    <property type="protein sequence ID" value="KAG8488779.1"/>
    <property type="molecule type" value="Genomic_DNA"/>
</dbReference>
<dbReference type="PANTHER" id="PTHR33116:SF86">
    <property type="entry name" value="REVERSE TRANSCRIPTASE DOMAIN-CONTAINING PROTEIN"/>
    <property type="match status" value="1"/>
</dbReference>
<dbReference type="OrthoDB" id="1000319at2759"/>
<evidence type="ECO:0000313" key="2">
    <source>
        <dbReference type="EMBL" id="KAG8488779.1"/>
    </source>
</evidence>
<dbReference type="InterPro" id="IPR026960">
    <property type="entry name" value="RVT-Znf"/>
</dbReference>
<name>A0A8J5ZI45_9ROSI</name>
<gene>
    <name evidence="2" type="ORF">CXB51_016782</name>
</gene>
<proteinExistence type="predicted"/>
<evidence type="ECO:0000313" key="3">
    <source>
        <dbReference type="Proteomes" id="UP000701853"/>
    </source>
</evidence>
<accession>A0A8J5ZI45</accession>
<feature type="domain" description="Reverse transcriptase zinc-binding" evidence="1">
    <location>
        <begin position="368"/>
        <end position="460"/>
    </location>
</feature>
<sequence length="470" mass="53948">MECISSVSYSVIVNGFEGEKVQPARGLRQGYPLSPFMFLLCTQDLFCLMRLAMRERMLRGVKASRRDPQMTAFYFVKRRVEEPIKNTSELEKITVSSILGVRSSNDPQRYLGLPNMVGRKKRESFQILKDQIKQRIDHWSTRHLSQWGKEVFIKSILQAIPTYTMACFLLPKTLCVEIESIIAKFLWQKGHGRRGIHWCAWRNLCSLKGLGFQNIGQFNITMLAKQGWRLITYPNSLLARVLKAKYYPQSDFFNAPLGTSPSLTWKSVCAAKGLLQSGLGWRVGRGSEISVWEDQWIPGIDTIDGRHRNDSEVQLVADLIDDTNNLWKTDLVQRTFPVDIAQKVLQISLAEIPEADFQVWKGELSSEFPVRSAYKLLQRTSSDPNNLLLQADLKKFYKRLWNLQLPSKIMITIWRASWNYMPTLVNLRSKRVADTTDCPRCRSGEEDISHVLRHCPVAVEVSNVSPFLGK</sequence>
<comment type="caution">
    <text evidence="2">The sequence shown here is derived from an EMBL/GenBank/DDBJ whole genome shotgun (WGS) entry which is preliminary data.</text>
</comment>
<protein>
    <recommendedName>
        <fullName evidence="1">Reverse transcriptase zinc-binding domain-containing protein</fullName>
    </recommendedName>
</protein>
<reference evidence="2 3" key="1">
    <citation type="journal article" date="2021" name="bioRxiv">
        <title>The Gossypium anomalum genome as a resource for cotton improvement and evolutionary analysis of hybrid incompatibility.</title>
        <authorList>
            <person name="Grover C.E."/>
            <person name="Yuan D."/>
            <person name="Arick M.A."/>
            <person name="Miller E.R."/>
            <person name="Hu G."/>
            <person name="Peterson D.G."/>
            <person name="Wendel J.F."/>
            <person name="Udall J.A."/>
        </authorList>
    </citation>
    <scope>NUCLEOTIDE SEQUENCE [LARGE SCALE GENOMIC DNA]</scope>
    <source>
        <strain evidence="2">JFW-Udall</strain>
        <tissue evidence="2">Leaf</tissue>
    </source>
</reference>
<organism evidence="2 3">
    <name type="scientific">Gossypium anomalum</name>
    <dbReference type="NCBI Taxonomy" id="47600"/>
    <lineage>
        <taxon>Eukaryota</taxon>
        <taxon>Viridiplantae</taxon>
        <taxon>Streptophyta</taxon>
        <taxon>Embryophyta</taxon>
        <taxon>Tracheophyta</taxon>
        <taxon>Spermatophyta</taxon>
        <taxon>Magnoliopsida</taxon>
        <taxon>eudicotyledons</taxon>
        <taxon>Gunneridae</taxon>
        <taxon>Pentapetalae</taxon>
        <taxon>rosids</taxon>
        <taxon>malvids</taxon>
        <taxon>Malvales</taxon>
        <taxon>Malvaceae</taxon>
        <taxon>Malvoideae</taxon>
        <taxon>Gossypium</taxon>
    </lineage>
</organism>
<evidence type="ECO:0000259" key="1">
    <source>
        <dbReference type="Pfam" id="PF13966"/>
    </source>
</evidence>
<dbReference type="PANTHER" id="PTHR33116">
    <property type="entry name" value="REVERSE TRANSCRIPTASE ZINC-BINDING DOMAIN-CONTAINING PROTEIN-RELATED-RELATED"/>
    <property type="match status" value="1"/>
</dbReference>
<dbReference type="AlphaFoldDB" id="A0A8J5ZI45"/>
<dbReference type="Proteomes" id="UP000701853">
    <property type="component" value="Chromosome 7"/>
</dbReference>
<dbReference type="Pfam" id="PF13966">
    <property type="entry name" value="zf-RVT"/>
    <property type="match status" value="1"/>
</dbReference>